<dbReference type="GO" id="GO:0005525">
    <property type="term" value="F:GTP binding"/>
    <property type="evidence" value="ECO:0007669"/>
    <property type="project" value="UniProtKB-KW"/>
</dbReference>
<dbReference type="Proteomes" id="UP000033393">
    <property type="component" value="Unassembled WGS sequence"/>
</dbReference>
<sequence length="1666" mass="185279">MPPAATTLRGALLVFGQNDPRWLEKVDRQLGNVLTGTDPSTSMHGVFGWIHPNSTLPQMVRRARQIAIEMLSSVDFSRTRLDLVTAVHTTTVAIAFFDEIRGVLATVPGLQIPPASAWHQEDHSFVSYLYSDDLPVPSAARTFEAHLADVTRWAADRGARVHRALHGANPDDGAALLDPEFAHETTARYAGAFSSSAAVVPEFMVWADTADADLTSRAVRWLSGRYYREPADGPLEHLRNANQAVLSQPLAGEPHLPTIDQLYVSPSFRTAEAGPSARLADDAWWSSEVPLRQNLDLLLAGHLNSPLATKAPMLLTGEAAAGKSTVAMMLAAFPPAGDPAVVRVPLGRANPDVPVAEQVEQALRHLTNGRVTWDDLASHVSVVVLDGLDELLPSEPNTHYLSEVVRFQQQEASRDRPVAVVVTSRLSALDQVLIPDGVPVVRLERFDETQTRAWVAQWNQATANTPRRPLSADTVLDHGLLARQPQLLFLTARHLTDPSAPEWAADLTTAGLLERLNHLCAPGVGVEPRMLGVAALGMFNRGREWLFEEEFHADLTELGYEIPDPLSYLVRSDPLVDFQIASLLLTMLVQADDERLFTLLTRRSLAARPSISRMMTDVARSRSAHDPRWTTIVWETLVRISGRLRPGDQVLSTNLTLLRLIIKPAGGSTEPESSGSGVEFVHSAQIVGSKPIGQITWSADGQMLTVNSGRRITFWQTADTPPRERGSFLDATDVAWHPTQPIAAIVRRRSDPDELGESPLNDHEVVLVRFNDWTDSQLRVARAGSRISWSPDGEVLALLDSYELRIIDVTSGRTLRQHQFGGAPGQFGVYVPKPRWTRDGQHLVVVHRRNTHLLRRSDMTRIWRRRLRLEALEIFVSDETHAVGVFTAPDNSLVEIRDLATDKAVVLLSEHSGPVVSAKFSPKGSFLATLAKDNTMKIWRCRDWQCVATVEREDVQRRGGLAFHPTKPLLAVKDGNKIDVVRLDHRVLDDIGPARTTRRYTNAKVVLVGDTGVGKSGLGLVLSGRPFAPTESTHGRNVWTFEKTYATLPSSDVQTRETLLWDLAGQPRYRMVHQLHLNEVAVALVVFDARSETDPFAGVQYWSRALKQARRLDGANAVRMRVYLVAARADRGTAAVSRERILETTKAFGFDGYLETSAKEGWGVDDLVRAVREGIDWDALPVVSSNELFEAIKDFVIEEKQQGRILSTVDDLVHSFRRAQLDAPPVEELNERFAACLGRLESVGVVRRMSYGDYVLLRPELLDSYASSLVQAARDEPDGLGFVKEDDALEGNFRIPKDERLTNPQQERILLNAVVQELLRREIALKEVTDREVDLIFPSQFTRERPDAPQLPGQDVVFTFDGPLYSIYSTLAVRLSHSRFFEKDEMWHNSATYQADAGRCGIAIREVEEGKGELAVFYDEHVVPLVRKQFEAYVGEHLEQRAGEVVTRRVRACQGCGYTIPDDLVRGRISRGKHKMTCPQCDDFVIALVDEPDGVDVRPAVAEMNSNANAQRDQDVAATTLKGKREAGDYDVFLSHNVKDKPQVLKIAAELEDRGILPWLDVHDIQPGTRWQQEMAKGIEKSRSAAVLIGPAGPGPWHEAEMELINEWSARNKSRKVIPVILEGTEDDPELPGFLRVWSTVDMRTADPDPIEQLVWGITGRHPRWD</sequence>
<dbReference type="InterPro" id="IPR027417">
    <property type="entry name" value="P-loop_NTPase"/>
</dbReference>
<dbReference type="Gene3D" id="3.40.50.300">
    <property type="entry name" value="P-loop containing nucleotide triphosphate hydrolases"/>
    <property type="match status" value="1"/>
</dbReference>
<evidence type="ECO:0000313" key="6">
    <source>
        <dbReference type="Proteomes" id="UP000033393"/>
    </source>
</evidence>
<dbReference type="Pfam" id="PF13676">
    <property type="entry name" value="TIR_2"/>
    <property type="match status" value="1"/>
</dbReference>
<dbReference type="PROSITE" id="PS50104">
    <property type="entry name" value="TIR"/>
    <property type="match status" value="1"/>
</dbReference>
<dbReference type="OrthoDB" id="498873at2"/>
<dbReference type="PANTHER" id="PTHR24073">
    <property type="entry name" value="DRAB5-RELATED"/>
    <property type="match status" value="1"/>
</dbReference>
<feature type="repeat" description="WD" evidence="3">
    <location>
        <begin position="908"/>
        <end position="949"/>
    </location>
</feature>
<evidence type="ECO:0000256" key="3">
    <source>
        <dbReference type="PROSITE-ProRule" id="PRU00221"/>
    </source>
</evidence>
<dbReference type="SUPFAM" id="SSF82171">
    <property type="entry name" value="DPP6 N-terminal domain-like"/>
    <property type="match status" value="1"/>
</dbReference>
<dbReference type="SMART" id="SM00175">
    <property type="entry name" value="RAB"/>
    <property type="match status" value="1"/>
</dbReference>
<evidence type="ECO:0000256" key="1">
    <source>
        <dbReference type="ARBA" id="ARBA00022741"/>
    </source>
</evidence>
<dbReference type="SUPFAM" id="SSF52540">
    <property type="entry name" value="P-loop containing nucleoside triphosphate hydrolases"/>
    <property type="match status" value="2"/>
</dbReference>
<dbReference type="Pfam" id="PF00400">
    <property type="entry name" value="WD40"/>
    <property type="match status" value="1"/>
</dbReference>
<dbReference type="InterPro" id="IPR015943">
    <property type="entry name" value="WD40/YVTN_repeat-like_dom_sf"/>
</dbReference>
<name>A0A0F0GSF2_LENAE</name>
<dbReference type="RefSeq" id="WP_045314254.1">
    <property type="nucleotide sequence ID" value="NZ_JYJG01000209.1"/>
</dbReference>
<gene>
    <name evidence="5" type="ORF">UK23_25975</name>
</gene>
<dbReference type="Gene3D" id="3.40.50.10140">
    <property type="entry name" value="Toll/interleukin-1 receptor homology (TIR) domain"/>
    <property type="match status" value="1"/>
</dbReference>
<keyword evidence="3" id="KW-0853">WD repeat</keyword>
<dbReference type="PROSITE" id="PS50294">
    <property type="entry name" value="WD_REPEATS_REGION"/>
    <property type="match status" value="1"/>
</dbReference>
<dbReference type="SMART" id="SM00320">
    <property type="entry name" value="WD40"/>
    <property type="match status" value="2"/>
</dbReference>
<evidence type="ECO:0000259" key="4">
    <source>
        <dbReference type="PROSITE" id="PS50104"/>
    </source>
</evidence>
<dbReference type="PRINTS" id="PR00449">
    <property type="entry name" value="RASTRNSFRMNG"/>
</dbReference>
<dbReference type="PROSITE" id="PS51419">
    <property type="entry name" value="RAB"/>
    <property type="match status" value="1"/>
</dbReference>
<dbReference type="PATRIC" id="fig|68170.10.peg.6459"/>
<dbReference type="PROSITE" id="PS50082">
    <property type="entry name" value="WD_REPEATS_2"/>
    <property type="match status" value="1"/>
</dbReference>
<evidence type="ECO:0000313" key="5">
    <source>
        <dbReference type="EMBL" id="KJK45511.1"/>
    </source>
</evidence>
<protein>
    <recommendedName>
        <fullName evidence="4">TIR domain-containing protein</fullName>
    </recommendedName>
</protein>
<dbReference type="InterPro" id="IPR035897">
    <property type="entry name" value="Toll_tir_struct_dom_sf"/>
</dbReference>
<reference evidence="5 6" key="1">
    <citation type="submission" date="2015-02" db="EMBL/GenBank/DDBJ databases">
        <authorList>
            <person name="Ju K.-S."/>
            <person name="Doroghazi J.R."/>
            <person name="Metcalf W."/>
        </authorList>
    </citation>
    <scope>NUCLEOTIDE SEQUENCE [LARGE SCALE GENOMIC DNA]</scope>
    <source>
        <strain evidence="5 6">NRRL B-16140</strain>
    </source>
</reference>
<dbReference type="InterPro" id="IPR001806">
    <property type="entry name" value="Small_GTPase"/>
</dbReference>
<comment type="caution">
    <text evidence="5">The sequence shown here is derived from an EMBL/GenBank/DDBJ whole genome shotgun (WGS) entry which is preliminary data.</text>
</comment>
<feature type="domain" description="TIR" evidence="4">
    <location>
        <begin position="1528"/>
        <end position="1666"/>
    </location>
</feature>
<evidence type="ECO:0000256" key="2">
    <source>
        <dbReference type="ARBA" id="ARBA00023134"/>
    </source>
</evidence>
<dbReference type="Pfam" id="PF00071">
    <property type="entry name" value="Ras"/>
    <property type="match status" value="1"/>
</dbReference>
<dbReference type="GO" id="GO:0007165">
    <property type="term" value="P:signal transduction"/>
    <property type="evidence" value="ECO:0007669"/>
    <property type="project" value="InterPro"/>
</dbReference>
<dbReference type="EMBL" id="JYJG01000209">
    <property type="protein sequence ID" value="KJK45511.1"/>
    <property type="molecule type" value="Genomic_DNA"/>
</dbReference>
<keyword evidence="6" id="KW-1185">Reference proteome</keyword>
<dbReference type="Gene3D" id="2.130.10.10">
    <property type="entry name" value="YVTN repeat-like/Quinoprotein amine dehydrogenase"/>
    <property type="match status" value="2"/>
</dbReference>
<dbReference type="SUPFAM" id="SSF52200">
    <property type="entry name" value="Toll/Interleukin receptor TIR domain"/>
    <property type="match status" value="1"/>
</dbReference>
<dbReference type="GO" id="GO:0003924">
    <property type="term" value="F:GTPase activity"/>
    <property type="evidence" value="ECO:0007669"/>
    <property type="project" value="InterPro"/>
</dbReference>
<organism evidence="5 6">
    <name type="scientific">Lentzea aerocolonigenes</name>
    <name type="common">Lechevalieria aerocolonigenes</name>
    <name type="synonym">Saccharothrix aerocolonigenes</name>
    <dbReference type="NCBI Taxonomy" id="68170"/>
    <lineage>
        <taxon>Bacteria</taxon>
        <taxon>Bacillati</taxon>
        <taxon>Actinomycetota</taxon>
        <taxon>Actinomycetes</taxon>
        <taxon>Pseudonocardiales</taxon>
        <taxon>Pseudonocardiaceae</taxon>
        <taxon>Lentzea</taxon>
    </lineage>
</organism>
<accession>A0A0F0GSF2</accession>
<dbReference type="InterPro" id="IPR054567">
    <property type="entry name" value="NNH7"/>
</dbReference>
<dbReference type="InterPro" id="IPR000157">
    <property type="entry name" value="TIR_dom"/>
</dbReference>
<dbReference type="InterPro" id="IPR001680">
    <property type="entry name" value="WD40_rpt"/>
</dbReference>
<keyword evidence="1" id="KW-0547">Nucleotide-binding</keyword>
<dbReference type="Pfam" id="PF22738">
    <property type="entry name" value="NNH7"/>
    <property type="match status" value="1"/>
</dbReference>
<keyword evidence="2" id="KW-0342">GTP-binding</keyword>
<proteinExistence type="predicted"/>
<dbReference type="SMART" id="SM00173">
    <property type="entry name" value="RAS"/>
    <property type="match status" value="1"/>
</dbReference>